<dbReference type="Gene3D" id="1.10.10.60">
    <property type="entry name" value="Homeodomain-like"/>
    <property type="match status" value="1"/>
</dbReference>
<evidence type="ECO:0000256" key="1">
    <source>
        <dbReference type="ARBA" id="ARBA00023015"/>
    </source>
</evidence>
<dbReference type="PROSITE" id="PS50977">
    <property type="entry name" value="HTH_TETR_2"/>
    <property type="match status" value="1"/>
</dbReference>
<dbReference type="Proteomes" id="UP001500359">
    <property type="component" value="Unassembled WGS sequence"/>
</dbReference>
<feature type="domain" description="HTH tetR-type" evidence="5">
    <location>
        <begin position="1"/>
        <end position="48"/>
    </location>
</feature>
<feature type="DNA-binding region" description="H-T-H motif" evidence="4">
    <location>
        <begin position="11"/>
        <end position="30"/>
    </location>
</feature>
<keyword evidence="1" id="KW-0805">Transcription regulation</keyword>
<name>A0ABP3WX75_9ALTE</name>
<protein>
    <submittedName>
        <fullName evidence="6">TetR/AcrR family transcriptional regulator</fullName>
    </submittedName>
</protein>
<gene>
    <name evidence="6" type="ORF">GCM10009114_17720</name>
</gene>
<dbReference type="SUPFAM" id="SSF48498">
    <property type="entry name" value="Tetracyclin repressor-like, C-terminal domain"/>
    <property type="match status" value="1"/>
</dbReference>
<evidence type="ECO:0000259" key="5">
    <source>
        <dbReference type="PROSITE" id="PS50977"/>
    </source>
</evidence>
<dbReference type="EMBL" id="BAAAFD010000004">
    <property type="protein sequence ID" value="GAA0856312.1"/>
    <property type="molecule type" value="Genomic_DNA"/>
</dbReference>
<proteinExistence type="predicted"/>
<evidence type="ECO:0000256" key="3">
    <source>
        <dbReference type="ARBA" id="ARBA00023163"/>
    </source>
</evidence>
<dbReference type="PANTHER" id="PTHR47506">
    <property type="entry name" value="TRANSCRIPTIONAL REGULATORY PROTEIN"/>
    <property type="match status" value="1"/>
</dbReference>
<comment type="caution">
    <text evidence="6">The sequence shown here is derived from an EMBL/GenBank/DDBJ whole genome shotgun (WGS) entry which is preliminary data.</text>
</comment>
<evidence type="ECO:0000256" key="2">
    <source>
        <dbReference type="ARBA" id="ARBA00023125"/>
    </source>
</evidence>
<dbReference type="InterPro" id="IPR009057">
    <property type="entry name" value="Homeodomain-like_sf"/>
</dbReference>
<dbReference type="InterPro" id="IPR036271">
    <property type="entry name" value="Tet_transcr_reg_TetR-rel_C_sf"/>
</dbReference>
<dbReference type="InterPro" id="IPR001647">
    <property type="entry name" value="HTH_TetR"/>
</dbReference>
<dbReference type="Gene3D" id="1.10.357.10">
    <property type="entry name" value="Tetracycline Repressor, domain 2"/>
    <property type="match status" value="1"/>
</dbReference>
<evidence type="ECO:0000256" key="4">
    <source>
        <dbReference type="PROSITE-ProRule" id="PRU00335"/>
    </source>
</evidence>
<keyword evidence="3" id="KW-0804">Transcription</keyword>
<dbReference type="SUPFAM" id="SSF46689">
    <property type="entry name" value="Homeodomain-like"/>
    <property type="match status" value="1"/>
</dbReference>
<evidence type="ECO:0000313" key="6">
    <source>
        <dbReference type="EMBL" id="GAA0856312.1"/>
    </source>
</evidence>
<keyword evidence="7" id="KW-1185">Reference proteome</keyword>
<accession>A0ABP3WX75</accession>
<dbReference type="PANTHER" id="PTHR47506:SF1">
    <property type="entry name" value="HTH-TYPE TRANSCRIPTIONAL REGULATOR YJDC"/>
    <property type="match status" value="1"/>
</dbReference>
<organism evidence="6 7">
    <name type="scientific">Aliiglaciecola litoralis</name>
    <dbReference type="NCBI Taxonomy" id="582857"/>
    <lineage>
        <taxon>Bacteria</taxon>
        <taxon>Pseudomonadati</taxon>
        <taxon>Pseudomonadota</taxon>
        <taxon>Gammaproteobacteria</taxon>
        <taxon>Alteromonadales</taxon>
        <taxon>Alteromonadaceae</taxon>
        <taxon>Aliiglaciecola</taxon>
    </lineage>
</organism>
<sequence>MFQKHGFENVSIAELCATLAVTPTSLYATFGNKESLFLQVLTLYESRFFEQLDKVLSQAENPSQMFRNSMEFALDHFLNVNQRTSCLILLGDTYCRQENVNQQIQNSRSRLVDKIQKRLTALGSESAAELADVLLTLMRGLALSSKTNVDEDQLYTSLEFFCTAFEC</sequence>
<evidence type="ECO:0000313" key="7">
    <source>
        <dbReference type="Proteomes" id="UP001500359"/>
    </source>
</evidence>
<reference evidence="7" key="1">
    <citation type="journal article" date="2019" name="Int. J. Syst. Evol. Microbiol.">
        <title>The Global Catalogue of Microorganisms (GCM) 10K type strain sequencing project: providing services to taxonomists for standard genome sequencing and annotation.</title>
        <authorList>
            <consortium name="The Broad Institute Genomics Platform"/>
            <consortium name="The Broad Institute Genome Sequencing Center for Infectious Disease"/>
            <person name="Wu L."/>
            <person name="Ma J."/>
        </authorList>
    </citation>
    <scope>NUCLEOTIDE SEQUENCE [LARGE SCALE GENOMIC DNA]</scope>
    <source>
        <strain evidence="7">JCM 15896</strain>
    </source>
</reference>
<keyword evidence="2 4" id="KW-0238">DNA-binding</keyword>
<dbReference type="Pfam" id="PF00440">
    <property type="entry name" value="TetR_N"/>
    <property type="match status" value="1"/>
</dbReference>